<keyword evidence="1" id="KW-0479">Metal-binding</keyword>
<name>A0A3B1CR23_9ZZZZ</name>
<dbReference type="GO" id="GO:0004177">
    <property type="term" value="F:aminopeptidase activity"/>
    <property type="evidence" value="ECO:0007669"/>
    <property type="project" value="InterPro"/>
</dbReference>
<sequence>QTHGQEPPKYIAELMKQFDVVLLPTKKSLTHTNARIKASEIGVRVATFPGITTDVMIRGLSADYKKIASLTLKMKKIFDRTDDVRITATNGTDISLKIGGRTAIASKGLFHKKGEGGNLPTGETFVAPIEGSAGGIFVVDGSMTGIGVIGKQPIKIEVEKGYATKITGGAKAKKLINMLDEYGKKARNIAELGIGANDKAKLNGNLLEDEKVLGTVHLALGNNITMGGNVSVPIHLDGVIKKPTVYFDGKVVMLKGKLLM</sequence>
<dbReference type="PANTHER" id="PTHR34448:SF1">
    <property type="entry name" value="BLL6088 PROTEIN"/>
    <property type="match status" value="1"/>
</dbReference>
<dbReference type="EMBL" id="UOGD01000339">
    <property type="protein sequence ID" value="VAX26448.1"/>
    <property type="molecule type" value="Genomic_DNA"/>
</dbReference>
<accession>A0A3B1CR23</accession>
<feature type="non-terminal residue" evidence="2">
    <location>
        <position position="1"/>
    </location>
</feature>
<dbReference type="AlphaFoldDB" id="A0A3B1CR23"/>
<evidence type="ECO:0000313" key="2">
    <source>
        <dbReference type="EMBL" id="VAX26448.1"/>
    </source>
</evidence>
<evidence type="ECO:0008006" key="3">
    <source>
        <dbReference type="Google" id="ProtNLM"/>
    </source>
</evidence>
<gene>
    <name evidence="2" type="ORF">MNBD_IGNAVI01-62</name>
</gene>
<dbReference type="InterPro" id="IPR052170">
    <property type="entry name" value="M29_Exopeptidase"/>
</dbReference>
<dbReference type="GO" id="GO:0006508">
    <property type="term" value="P:proteolysis"/>
    <property type="evidence" value="ECO:0007669"/>
    <property type="project" value="InterPro"/>
</dbReference>
<reference evidence="2" key="1">
    <citation type="submission" date="2018-06" db="EMBL/GenBank/DDBJ databases">
        <authorList>
            <person name="Zhirakovskaya E."/>
        </authorList>
    </citation>
    <scope>NUCLEOTIDE SEQUENCE</scope>
</reference>
<organism evidence="2">
    <name type="scientific">hydrothermal vent metagenome</name>
    <dbReference type="NCBI Taxonomy" id="652676"/>
    <lineage>
        <taxon>unclassified sequences</taxon>
        <taxon>metagenomes</taxon>
        <taxon>ecological metagenomes</taxon>
    </lineage>
</organism>
<protein>
    <recommendedName>
        <fullName evidence="3">Leucyl aminopeptidase</fullName>
    </recommendedName>
</protein>
<proteinExistence type="predicted"/>
<dbReference type="Pfam" id="PF26233">
    <property type="entry name" value="NicX"/>
    <property type="match status" value="1"/>
</dbReference>
<dbReference type="GO" id="GO:0046872">
    <property type="term" value="F:metal ion binding"/>
    <property type="evidence" value="ECO:0007669"/>
    <property type="project" value="UniProtKB-KW"/>
</dbReference>
<dbReference type="SUPFAM" id="SSF144052">
    <property type="entry name" value="Thermophilic metalloprotease-like"/>
    <property type="match status" value="1"/>
</dbReference>
<dbReference type="InterPro" id="IPR058739">
    <property type="entry name" value="NicX"/>
</dbReference>
<evidence type="ECO:0000256" key="1">
    <source>
        <dbReference type="ARBA" id="ARBA00022723"/>
    </source>
</evidence>
<dbReference type="PANTHER" id="PTHR34448">
    <property type="entry name" value="AMINOPEPTIDASE"/>
    <property type="match status" value="1"/>
</dbReference>